<dbReference type="AlphaFoldDB" id="A0A2S9XYZ7"/>
<feature type="transmembrane region" description="Helical" evidence="9">
    <location>
        <begin position="1002"/>
        <end position="1026"/>
    </location>
</feature>
<feature type="transmembrane region" description="Helical" evidence="9">
    <location>
        <begin position="536"/>
        <end position="556"/>
    </location>
</feature>
<dbReference type="InterPro" id="IPR001036">
    <property type="entry name" value="Acrflvin-R"/>
</dbReference>
<feature type="transmembrane region" description="Helical" evidence="9">
    <location>
        <begin position="870"/>
        <end position="890"/>
    </location>
</feature>
<keyword evidence="8 9" id="KW-0472">Membrane</keyword>
<dbReference type="Pfam" id="PF00873">
    <property type="entry name" value="ACR_tran"/>
    <property type="match status" value="1"/>
</dbReference>
<dbReference type="PANTHER" id="PTHR32063:SF11">
    <property type="entry name" value="CATION OR DRUG EFFLUX SYSTEM PROTEIN"/>
    <property type="match status" value="1"/>
</dbReference>
<keyword evidence="3" id="KW-0813">Transport</keyword>
<dbReference type="OrthoDB" id="9759330at2"/>
<dbReference type="Gene3D" id="1.20.1640.10">
    <property type="entry name" value="Multidrug efflux transporter AcrB transmembrane domain"/>
    <property type="match status" value="2"/>
</dbReference>
<name>A0A2S9XYZ7_9BACT</name>
<dbReference type="NCBIfam" id="TIGR00915">
    <property type="entry name" value="2A0602"/>
    <property type="match status" value="1"/>
</dbReference>
<feature type="domain" description="SSD" evidence="10">
    <location>
        <begin position="369"/>
        <end position="498"/>
    </location>
</feature>
<evidence type="ECO:0000256" key="3">
    <source>
        <dbReference type="ARBA" id="ARBA00022448"/>
    </source>
</evidence>
<proteinExistence type="inferred from homology"/>
<keyword evidence="7 9" id="KW-1133">Transmembrane helix</keyword>
<dbReference type="GO" id="GO:0042910">
    <property type="term" value="F:xenobiotic transmembrane transporter activity"/>
    <property type="evidence" value="ECO:0007669"/>
    <property type="project" value="TreeGrafter"/>
</dbReference>
<gene>
    <name evidence="11" type="primary">bepE_1</name>
    <name evidence="11" type="ORF">ENSA5_30590</name>
</gene>
<evidence type="ECO:0000256" key="5">
    <source>
        <dbReference type="ARBA" id="ARBA00022519"/>
    </source>
</evidence>
<dbReference type="PROSITE" id="PS50156">
    <property type="entry name" value="SSD"/>
    <property type="match status" value="1"/>
</dbReference>
<evidence type="ECO:0000256" key="1">
    <source>
        <dbReference type="ARBA" id="ARBA00004429"/>
    </source>
</evidence>
<dbReference type="Gene3D" id="3.30.70.1430">
    <property type="entry name" value="Multidrug efflux transporter AcrB pore domain"/>
    <property type="match status" value="2"/>
</dbReference>
<dbReference type="InterPro" id="IPR027463">
    <property type="entry name" value="AcrB_DN_DC_subdom"/>
</dbReference>
<evidence type="ECO:0000256" key="4">
    <source>
        <dbReference type="ARBA" id="ARBA00022475"/>
    </source>
</evidence>
<evidence type="ECO:0000313" key="11">
    <source>
        <dbReference type="EMBL" id="PRP98074.1"/>
    </source>
</evidence>
<comment type="caution">
    <text evidence="11">The sequence shown here is derived from an EMBL/GenBank/DDBJ whole genome shotgun (WGS) entry which is preliminary data.</text>
</comment>
<feature type="transmembrane region" description="Helical" evidence="9">
    <location>
        <begin position="369"/>
        <end position="390"/>
    </location>
</feature>
<evidence type="ECO:0000259" key="10">
    <source>
        <dbReference type="PROSITE" id="PS50156"/>
    </source>
</evidence>
<dbReference type="GO" id="GO:0005886">
    <property type="term" value="C:plasma membrane"/>
    <property type="evidence" value="ECO:0007669"/>
    <property type="project" value="UniProtKB-SubCell"/>
</dbReference>
<feature type="transmembrane region" description="Helical" evidence="9">
    <location>
        <begin position="340"/>
        <end position="362"/>
    </location>
</feature>
<dbReference type="Gene3D" id="3.30.70.1440">
    <property type="entry name" value="Multidrug efflux transporter AcrB pore domain"/>
    <property type="match status" value="1"/>
</dbReference>
<dbReference type="FunFam" id="3.30.70.1430:FF:000001">
    <property type="entry name" value="Efflux pump membrane transporter"/>
    <property type="match status" value="1"/>
</dbReference>
<feature type="transmembrane region" description="Helical" evidence="9">
    <location>
        <begin position="972"/>
        <end position="996"/>
    </location>
</feature>
<dbReference type="Proteomes" id="UP000237968">
    <property type="component" value="Unassembled WGS sequence"/>
</dbReference>
<feature type="transmembrane region" description="Helical" evidence="9">
    <location>
        <begin position="396"/>
        <end position="416"/>
    </location>
</feature>
<feature type="transmembrane region" description="Helical" evidence="9">
    <location>
        <begin position="12"/>
        <end position="35"/>
    </location>
</feature>
<dbReference type="SUPFAM" id="SSF82866">
    <property type="entry name" value="Multidrug efflux transporter AcrB transmembrane domain"/>
    <property type="match status" value="2"/>
</dbReference>
<feature type="transmembrane region" description="Helical" evidence="9">
    <location>
        <begin position="897"/>
        <end position="915"/>
    </location>
</feature>
<dbReference type="EMBL" id="PVNK01000147">
    <property type="protein sequence ID" value="PRP98074.1"/>
    <property type="molecule type" value="Genomic_DNA"/>
</dbReference>
<sequence length="1037" mass="111870">MNVVNFFIGRPIFAAVVAIVTTLIGLIALVALPVAQFPQITPPAVSISATYAGASAEVVEQSVAIPLEQQINGVEGMRYMSSTSSSDGSLTINITFEQGYDQDIAAVDVQNRISLAQPRLPEEVIRQGITVRKQSSDLTMIVAIASEDGSRDEVFLHNYAVINVIDALNRIEGVSEARIFSPRDYSMRAWLDIDKLAQHQLTPADVIAAIREQNVQAAVGRVGAPPTSDTMTFDYAIVAEGRLDDETEFGDIVVAHGQDDALVRLRDVARVELGAESYTGFKRVDGMPVATIGIFQLPEANALEVADKVRAEVDRLSATFPPGVSASCPIDPTRFVRASIFEVVLTVIVAVVLVVLVTFVFLGTWQTTLVPVVTIPVALIGALAIIWALGFSINTLTLFGLVLAIGIVVDDAIVVVENVDRLTHENHIVGRPAARRAMKDVTAPVIATSVVLMVVFIPAAFIPGLSGQLYRQFSLTIIAAVLLSTINALTLSPALSAVLLRRPQPVRGLLLRFSTWLQRRKLGYERLLRVALRRRGLVVASFVALLFGTWAAATYVPRGFIPTEDQGYFIVSGRMPSAASIDRTNEVAKLAEAKLAGIEGVEHYVSIGGFDIRSGRRSATDSFTIFVSLDEWDERIEAGRGIDTIVAEATAELGELSDAELTVLRPPPIRGLGTTGGFEFKVLDRSGGDYGQLFALTGELLAEIAARPEVAGARTSSVALVPQIRVEIDRTRAAAFDVAIDDVLETLQYSFGAFYVNDFNRFGRVYRVMVQGEDEYRVDQEDIRELYVKNAHGELVRLDNFVVVHRDHGPDAIEHFNLFRSTTINGAAATSSSSSDALTTVEQAMRDTMPDNIDGAWSGLAYEEREASGYTGYIFGLGIVVTFLVLAALYESWSLPLVIMLGVPPAILGALGLMYLRGINNDIYCQIGLLLLIGLASKNAILIVEFARELVIQGRSLVDAAIEASTLRLRPILMTAISFVAGVLPLAFATGAGAAARQSLGTAVLGGMVLTTILSLFLVPVLFVIIGSFTNFQTADD</sequence>
<dbReference type="Gene3D" id="3.30.70.1320">
    <property type="entry name" value="Multidrug efflux transporter AcrB pore domain like"/>
    <property type="match status" value="1"/>
</dbReference>
<comment type="similarity">
    <text evidence="2">Belongs to the resistance-nodulation-cell division (RND) (TC 2.A.6) family.</text>
</comment>
<dbReference type="InterPro" id="IPR000731">
    <property type="entry name" value="SSD"/>
</dbReference>
<evidence type="ECO:0000313" key="12">
    <source>
        <dbReference type="Proteomes" id="UP000237968"/>
    </source>
</evidence>
<feature type="transmembrane region" description="Helical" evidence="9">
    <location>
        <begin position="473"/>
        <end position="500"/>
    </location>
</feature>
<organism evidence="11 12">
    <name type="scientific">Enhygromyxa salina</name>
    <dbReference type="NCBI Taxonomy" id="215803"/>
    <lineage>
        <taxon>Bacteria</taxon>
        <taxon>Pseudomonadati</taxon>
        <taxon>Myxococcota</taxon>
        <taxon>Polyangia</taxon>
        <taxon>Nannocystales</taxon>
        <taxon>Nannocystaceae</taxon>
        <taxon>Enhygromyxa</taxon>
    </lineage>
</organism>
<dbReference type="InterPro" id="IPR004764">
    <property type="entry name" value="MdtF-like"/>
</dbReference>
<accession>A0A2S9XYZ7</accession>
<keyword evidence="12" id="KW-1185">Reference proteome</keyword>
<reference evidence="11 12" key="1">
    <citation type="submission" date="2018-03" db="EMBL/GenBank/DDBJ databases">
        <title>Draft Genome Sequences of the Obligatory Marine Myxobacteria Enhygromyxa salina SWB005.</title>
        <authorList>
            <person name="Poehlein A."/>
            <person name="Moghaddam J.A."/>
            <person name="Harms H."/>
            <person name="Alanjari M."/>
            <person name="Koenig G.M."/>
            <person name="Daniel R."/>
            <person name="Schaeberle T.F."/>
        </authorList>
    </citation>
    <scope>NUCLEOTIDE SEQUENCE [LARGE SCALE GENOMIC DNA]</scope>
    <source>
        <strain evidence="11 12">SWB005</strain>
    </source>
</reference>
<dbReference type="GO" id="GO:0009636">
    <property type="term" value="P:response to toxic substance"/>
    <property type="evidence" value="ECO:0007669"/>
    <property type="project" value="UniProtKB-ARBA"/>
</dbReference>
<feature type="transmembrane region" description="Helical" evidence="9">
    <location>
        <begin position="441"/>
        <end position="461"/>
    </location>
</feature>
<evidence type="ECO:0000256" key="8">
    <source>
        <dbReference type="ARBA" id="ARBA00023136"/>
    </source>
</evidence>
<dbReference type="PANTHER" id="PTHR32063">
    <property type="match status" value="1"/>
</dbReference>
<comment type="subcellular location">
    <subcellularLocation>
        <location evidence="1">Cell inner membrane</location>
        <topology evidence="1">Multi-pass membrane protein</topology>
    </subcellularLocation>
</comment>
<dbReference type="SUPFAM" id="SSF82693">
    <property type="entry name" value="Multidrug efflux transporter AcrB pore domain, PN1, PN2, PC1 and PC2 subdomains"/>
    <property type="match status" value="4"/>
</dbReference>
<dbReference type="PRINTS" id="PR00702">
    <property type="entry name" value="ACRIFLAVINRP"/>
</dbReference>
<dbReference type="Gene3D" id="3.30.2090.10">
    <property type="entry name" value="Multidrug efflux transporter AcrB TolC docking domain, DN and DC subdomains"/>
    <property type="match status" value="2"/>
</dbReference>
<protein>
    <submittedName>
        <fullName evidence="11">Efflux pump membrane transporter BepE</fullName>
    </submittedName>
</protein>
<keyword evidence="4" id="KW-1003">Cell membrane</keyword>
<dbReference type="NCBIfam" id="NF000282">
    <property type="entry name" value="RND_permease_1"/>
    <property type="match status" value="1"/>
</dbReference>
<evidence type="ECO:0000256" key="2">
    <source>
        <dbReference type="ARBA" id="ARBA00010942"/>
    </source>
</evidence>
<dbReference type="SUPFAM" id="SSF82714">
    <property type="entry name" value="Multidrug efflux transporter AcrB TolC docking domain, DN and DC subdomains"/>
    <property type="match status" value="2"/>
</dbReference>
<feature type="transmembrane region" description="Helical" evidence="9">
    <location>
        <begin position="927"/>
        <end position="947"/>
    </location>
</feature>
<dbReference type="GO" id="GO:0015562">
    <property type="term" value="F:efflux transmembrane transporter activity"/>
    <property type="evidence" value="ECO:0007669"/>
    <property type="project" value="InterPro"/>
</dbReference>
<keyword evidence="5" id="KW-0997">Cell inner membrane</keyword>
<evidence type="ECO:0000256" key="9">
    <source>
        <dbReference type="SAM" id="Phobius"/>
    </source>
</evidence>
<keyword evidence="6 9" id="KW-0812">Transmembrane</keyword>
<evidence type="ECO:0000256" key="6">
    <source>
        <dbReference type="ARBA" id="ARBA00022692"/>
    </source>
</evidence>
<evidence type="ECO:0000256" key="7">
    <source>
        <dbReference type="ARBA" id="ARBA00022989"/>
    </source>
</evidence>
<dbReference type="RefSeq" id="WP_106392430.1">
    <property type="nucleotide sequence ID" value="NZ_PVNK01000147.1"/>
</dbReference>